<comment type="similarity">
    <text evidence="1">Belongs to the tpcK family.</text>
</comment>
<gene>
    <name evidence="3" type="ORF">WHR41_00053</name>
</gene>
<dbReference type="RefSeq" id="XP_069234128.1">
    <property type="nucleotide sequence ID" value="XM_069368659.1"/>
</dbReference>
<dbReference type="SUPFAM" id="SSF54909">
    <property type="entry name" value="Dimeric alpha+beta barrel"/>
    <property type="match status" value="1"/>
</dbReference>
<dbReference type="GeneID" id="96001497"/>
<dbReference type="InterPro" id="IPR009799">
    <property type="entry name" value="EthD_dom"/>
</dbReference>
<dbReference type="Gene3D" id="3.30.70.100">
    <property type="match status" value="1"/>
</dbReference>
<evidence type="ECO:0000259" key="2">
    <source>
        <dbReference type="Pfam" id="PF07110"/>
    </source>
</evidence>
<dbReference type="Pfam" id="PF07110">
    <property type="entry name" value="EthD"/>
    <property type="match status" value="1"/>
</dbReference>
<dbReference type="GO" id="GO:0016491">
    <property type="term" value="F:oxidoreductase activity"/>
    <property type="evidence" value="ECO:0007669"/>
    <property type="project" value="InterPro"/>
</dbReference>
<keyword evidence="4" id="KW-1185">Reference proteome</keyword>
<dbReference type="Proteomes" id="UP000803884">
    <property type="component" value="Unassembled WGS sequence"/>
</dbReference>
<proteinExistence type="inferred from homology"/>
<dbReference type="AlphaFoldDB" id="A0AB34L1B5"/>
<evidence type="ECO:0000313" key="3">
    <source>
        <dbReference type="EMBL" id="KAL1591023.1"/>
    </source>
</evidence>
<protein>
    <recommendedName>
        <fullName evidence="2">EthD domain-containing protein</fullName>
    </recommendedName>
</protein>
<evidence type="ECO:0000313" key="4">
    <source>
        <dbReference type="Proteomes" id="UP000803884"/>
    </source>
</evidence>
<feature type="domain" description="EthD" evidence="2">
    <location>
        <begin position="26"/>
        <end position="118"/>
    </location>
</feature>
<dbReference type="InterPro" id="IPR011008">
    <property type="entry name" value="Dimeric_a/b-barrel"/>
</dbReference>
<organism evidence="3 4">
    <name type="scientific">Cladosporium halotolerans</name>
    <dbReference type="NCBI Taxonomy" id="1052096"/>
    <lineage>
        <taxon>Eukaryota</taxon>
        <taxon>Fungi</taxon>
        <taxon>Dikarya</taxon>
        <taxon>Ascomycota</taxon>
        <taxon>Pezizomycotina</taxon>
        <taxon>Dothideomycetes</taxon>
        <taxon>Dothideomycetidae</taxon>
        <taxon>Cladosporiales</taxon>
        <taxon>Cladosporiaceae</taxon>
        <taxon>Cladosporium</taxon>
    </lineage>
</organism>
<evidence type="ECO:0000256" key="1">
    <source>
        <dbReference type="ARBA" id="ARBA00005986"/>
    </source>
</evidence>
<reference evidence="3 4" key="1">
    <citation type="journal article" date="2020" name="Microbiol. Resour. Announc.">
        <title>Draft Genome Sequence of a Cladosporium Species Isolated from the Mesophotic Ascidian Didemnum maculosum.</title>
        <authorList>
            <person name="Gioti A."/>
            <person name="Siaperas R."/>
            <person name="Nikolaivits E."/>
            <person name="Le Goff G."/>
            <person name="Ouazzani J."/>
            <person name="Kotoulas G."/>
            <person name="Topakas E."/>
        </authorList>
    </citation>
    <scope>NUCLEOTIDE SEQUENCE [LARGE SCALE GENOMIC DNA]</scope>
    <source>
        <strain evidence="3 4">TM138-S3</strain>
    </source>
</reference>
<comment type="caution">
    <text evidence="3">The sequence shown here is derived from an EMBL/GenBank/DDBJ whole genome shotgun (WGS) entry which is preliminary data.</text>
</comment>
<sequence length="141" mass="16314">MVLEAGYPSTTGFRKVVKATILVKKKEGMTDADFIEHYNHKHAQMAAPVLQKHNVITYSLTYCLQRDRTIMSDMLRGQVQMMDYDAICTFVFKDYKDFAKFMYDPASKALTPDHDNFMIESEMRMMVGDEYMVIDNGERVG</sequence>
<name>A0AB34L1B5_9PEZI</name>
<accession>A0AB34L1B5</accession>
<dbReference type="EMBL" id="JAAQHG020000001">
    <property type="protein sequence ID" value="KAL1591023.1"/>
    <property type="molecule type" value="Genomic_DNA"/>
</dbReference>